<gene>
    <name evidence="2" type="ORF">TT172_LOCUS4326</name>
</gene>
<evidence type="ECO:0000313" key="3">
    <source>
        <dbReference type="Proteomes" id="UP000289323"/>
    </source>
</evidence>
<dbReference type="Proteomes" id="UP000289323">
    <property type="component" value="Unassembled WGS sequence"/>
</dbReference>
<dbReference type="EMBL" id="OUUZ01000008">
    <property type="protein sequence ID" value="SPQ21907.1"/>
    <property type="molecule type" value="Genomic_DNA"/>
</dbReference>
<evidence type="ECO:0000256" key="1">
    <source>
        <dbReference type="SAM" id="MobiDB-lite"/>
    </source>
</evidence>
<evidence type="ECO:0000313" key="2">
    <source>
        <dbReference type="EMBL" id="SPQ21907.1"/>
    </source>
</evidence>
<proteinExistence type="predicted"/>
<reference evidence="2 3" key="1">
    <citation type="submission" date="2018-04" db="EMBL/GenBank/DDBJ databases">
        <authorList>
            <person name="Huttner S."/>
            <person name="Dainat J."/>
        </authorList>
    </citation>
    <scope>NUCLEOTIDE SEQUENCE [LARGE SCALE GENOMIC DNA]</scope>
</reference>
<name>A0A3S4B4Z9_9PEZI</name>
<dbReference type="AlphaFoldDB" id="A0A3S4B4Z9"/>
<protein>
    <submittedName>
        <fullName evidence="2">7e6121ba-e90a-4b77-9808-78103a298df4</fullName>
    </submittedName>
</protein>
<organism evidence="2 3">
    <name type="scientific">Thermothielavioides terrestris</name>
    <dbReference type="NCBI Taxonomy" id="2587410"/>
    <lineage>
        <taxon>Eukaryota</taxon>
        <taxon>Fungi</taxon>
        <taxon>Dikarya</taxon>
        <taxon>Ascomycota</taxon>
        <taxon>Pezizomycotina</taxon>
        <taxon>Sordariomycetes</taxon>
        <taxon>Sordariomycetidae</taxon>
        <taxon>Sordariales</taxon>
        <taxon>Chaetomiaceae</taxon>
        <taxon>Thermothielavioides</taxon>
    </lineage>
</organism>
<sequence length="73" mass="7754">MPSTQAPAPQTNFNGYCVVMVLSVLFDNTHPPLSVDNMVIVTAMILQEGPPASLRTSLPTLRVDPVGDASSRS</sequence>
<accession>A0A3S4B4Z9</accession>
<feature type="region of interest" description="Disordered" evidence="1">
    <location>
        <begin position="52"/>
        <end position="73"/>
    </location>
</feature>